<evidence type="ECO:0000259" key="8">
    <source>
        <dbReference type="PROSITE" id="PS50016"/>
    </source>
</evidence>
<evidence type="ECO:0000313" key="11">
    <source>
        <dbReference type="Proteomes" id="UP000183567"/>
    </source>
</evidence>
<feature type="region of interest" description="Disordered" evidence="7">
    <location>
        <begin position="322"/>
        <end position="397"/>
    </location>
</feature>
<keyword evidence="4" id="KW-0862">Zinc</keyword>
<dbReference type="InterPro" id="IPR000408">
    <property type="entry name" value="Reg_chr_condens"/>
</dbReference>
<keyword evidence="3 5" id="KW-0863">Zinc-finger</keyword>
<evidence type="ECO:0000256" key="3">
    <source>
        <dbReference type="ARBA" id="ARBA00022771"/>
    </source>
</evidence>
<evidence type="ECO:0000256" key="5">
    <source>
        <dbReference type="PROSITE-ProRule" id="PRU00175"/>
    </source>
</evidence>
<feature type="compositionally biased region" description="Low complexity" evidence="7">
    <location>
        <begin position="187"/>
        <end position="201"/>
    </location>
</feature>
<dbReference type="PANTHER" id="PTHR46207:SF1">
    <property type="entry name" value="PROTEIN RCC2"/>
    <property type="match status" value="1"/>
</dbReference>
<evidence type="ECO:0000256" key="2">
    <source>
        <dbReference type="ARBA" id="ARBA00022737"/>
    </source>
</evidence>
<evidence type="ECO:0000259" key="9">
    <source>
        <dbReference type="PROSITE" id="PS50089"/>
    </source>
</evidence>
<feature type="compositionally biased region" description="Low complexity" evidence="7">
    <location>
        <begin position="1405"/>
        <end position="1425"/>
    </location>
</feature>
<evidence type="ECO:0008006" key="12">
    <source>
        <dbReference type="Google" id="ProtNLM"/>
    </source>
</evidence>
<feature type="region of interest" description="Disordered" evidence="7">
    <location>
        <begin position="1405"/>
        <end position="1444"/>
    </location>
</feature>
<dbReference type="SMART" id="SM00249">
    <property type="entry name" value="PHD"/>
    <property type="match status" value="1"/>
</dbReference>
<dbReference type="PRINTS" id="PR00633">
    <property type="entry name" value="RCCNDNSATION"/>
</dbReference>
<dbReference type="GO" id="GO:0008270">
    <property type="term" value="F:zinc ion binding"/>
    <property type="evidence" value="ECO:0007669"/>
    <property type="project" value="UniProtKB-KW"/>
</dbReference>
<comment type="caution">
    <text evidence="10">The sequence shown here is derived from an EMBL/GenBank/DDBJ whole genome shotgun (WGS) entry which is preliminary data.</text>
</comment>
<keyword evidence="11" id="KW-1185">Reference proteome</keyword>
<feature type="compositionally biased region" description="Pro residues" evidence="7">
    <location>
        <begin position="370"/>
        <end position="387"/>
    </location>
</feature>
<dbReference type="GO" id="GO:0016020">
    <property type="term" value="C:membrane"/>
    <property type="evidence" value="ECO:0007669"/>
    <property type="project" value="TreeGrafter"/>
</dbReference>
<feature type="repeat" description="RCC1" evidence="6">
    <location>
        <begin position="1167"/>
        <end position="1222"/>
    </location>
</feature>
<dbReference type="InterPro" id="IPR011011">
    <property type="entry name" value="Znf_FYVE_PHD"/>
</dbReference>
<dbReference type="Pfam" id="PF25390">
    <property type="entry name" value="WD40_RLD"/>
    <property type="match status" value="1"/>
</dbReference>
<dbReference type="InterPro" id="IPR001965">
    <property type="entry name" value="Znf_PHD"/>
</dbReference>
<reference evidence="10 11" key="1">
    <citation type="submission" date="2016-03" db="EMBL/GenBank/DDBJ databases">
        <title>Comparative genomics of the ectomycorrhizal sister species Rhizopogon vinicolor and Rhizopogon vesiculosus (Basidiomycota: Boletales) reveals a divergence of the mating type B locus.</title>
        <authorList>
            <person name="Mujic A.B."/>
            <person name="Kuo A."/>
            <person name="Tritt A."/>
            <person name="Lipzen A."/>
            <person name="Chen C."/>
            <person name="Johnson J."/>
            <person name="Sharma A."/>
            <person name="Barry K."/>
            <person name="Grigoriev I.V."/>
            <person name="Spatafora J.W."/>
        </authorList>
    </citation>
    <scope>NUCLEOTIDE SEQUENCE [LARGE SCALE GENOMIC DNA]</scope>
    <source>
        <strain evidence="10 11">AM-OR11-056</strain>
    </source>
</reference>
<protein>
    <recommendedName>
        <fullName evidence="12">PHD-type domain-containing protein</fullName>
    </recommendedName>
</protein>
<organism evidence="10 11">
    <name type="scientific">Rhizopogon vesiculosus</name>
    <dbReference type="NCBI Taxonomy" id="180088"/>
    <lineage>
        <taxon>Eukaryota</taxon>
        <taxon>Fungi</taxon>
        <taxon>Dikarya</taxon>
        <taxon>Basidiomycota</taxon>
        <taxon>Agaricomycotina</taxon>
        <taxon>Agaricomycetes</taxon>
        <taxon>Agaricomycetidae</taxon>
        <taxon>Boletales</taxon>
        <taxon>Suillineae</taxon>
        <taxon>Rhizopogonaceae</taxon>
        <taxon>Rhizopogon</taxon>
    </lineage>
</organism>
<dbReference type="PANTHER" id="PTHR46207">
    <property type="entry name" value="PROTEIN RCC2"/>
    <property type="match status" value="1"/>
</dbReference>
<dbReference type="STRING" id="180088.A0A1J8R1S5"/>
<dbReference type="InterPro" id="IPR013083">
    <property type="entry name" value="Znf_RING/FYVE/PHD"/>
</dbReference>
<dbReference type="Gene3D" id="2.130.10.30">
    <property type="entry name" value="Regulator of chromosome condensation 1/beta-lactamase-inhibitor protein II"/>
    <property type="match status" value="2"/>
</dbReference>
<sequence length="1444" mass="155870">MEVDQSDSDIPEFAHSWHPSVRRPITLPNPATYHESINPRAIFELRETPSSEYICVVPYSCVFCISAKQACSRLRPCTRCNTARSCHASHKGYQTLPPPKARKHRKLASVTDSTPQTSSVSRPKRALAVASSATQSVATSSDPPPLAKKLKLASASLGPPPGRPLKRKEVKEKEKEKVDANPPPQNVPTTTKTNTSASTSTMPIWTPVKPGKTQCANDTSARAPNMPTLDTPPPTPRVWANSCAEMAAIFPELTKSVSGISWQKFDVPTLFLEHPLSEDVWRDDNTLEIIRDWSYRCDREALEGEDLRDDSHTAAARVECGSVHDPAPSLTPDHLPVNPPQFAPQPTVGFEALPYNGSMSPLSAVSSTPSPSPSSPALSPCPAPQPHTPVISPSASPKIQPVRLPLQKPPEIDTLVQCRACSIPLLVFASQESGLLPQPLPAEYACVCLGFFFISDLNVERRTGIYVPTHIIGRVRWRITLEWAPGGEDGLLEKPEVKSHPWWIGPVGCPIEKDADSVKMPYRPRDLSDQYFSFLPLDLLADFKPSEFFPRGWYCTACGMLNAQRCFRHQICQSSRCKRNVERGKGISDDSALIGHVDPLQALRDLHHFGRIQDPLDFVPSSVSGTDYSLDDGMRTLTYEFNNDTRVKHVFTGNQELLQEDATRLLLTVQKDVILSRSDLQSPYFTSSMKFDPGQTYTADTQEHLEILRPIFDIQDLLLRYMQGYGEINDSNINHILIQAWVTPGSKRGTLFKATSHAIAIICLGAEVVMNLVPKRGFAEISIKNEEDPMEVVADADSERILSASQPVDNGNRLPSETVASATVIDVPDSCRQGDCDLGTASQPNPASPAVKEASGPSLSSGPAGNSKAMQRGKGLGSKMSKKAPSELSLTLVHGDAVILEGDDFECQIKRTGTTIRGQEPQWGRVLICGGTDWPKLGRKERGGKGEGNPDAPDLLEPHILRSLSNIKIASIHASCCGCHFICLDVDGAAWMFGRSAFSALGVPGEDAISENTPRRVLATDLGAEEGVGFVHAASGRSHSLLVGSDGQVWSSGANNLGQCGHSVAPQIPTFRAIDGPFVNGERQRIVKAAAGITFSVVLTEDGKVFSFGSGEKGQLGNGRTGEHIITGNKTAFDIETEPIPLRGLDDKTIIDIACGPQHGVAIDSQGLVYVWGYNGYCRLGLGNQQDVLIPKAVPQFTGPNEPTMGAHIIAGPSNTVVLDKQQLYWMAGKWKNSGEGSSGSPYSSFRFIQDLMGCKILGGSCGGVTHFALTSDDDGGVMTVAWGQNASYGELGLGPEEPKSATKPTRNQPLAGIDVISVAAGQHTTLFLARPNDKLSDLPRHPAEVDAPDLCMVCDKDNGDDDPALECDKCDHPYHLGCLDPPLEAVPEGEWFCPKCVDELGALSGHNSKSSSKKGAASSPTGKSGTKRKAAPSAKEGAPKRKK</sequence>
<evidence type="ECO:0000256" key="7">
    <source>
        <dbReference type="SAM" id="MobiDB-lite"/>
    </source>
</evidence>
<dbReference type="SUPFAM" id="SSF57903">
    <property type="entry name" value="FYVE/PHD zinc finger"/>
    <property type="match status" value="1"/>
</dbReference>
<accession>A0A1J8R1S5</accession>
<feature type="repeat" description="RCC1" evidence="6">
    <location>
        <begin position="1278"/>
        <end position="1332"/>
    </location>
</feature>
<evidence type="ECO:0000256" key="4">
    <source>
        <dbReference type="ARBA" id="ARBA00022833"/>
    </source>
</evidence>
<dbReference type="Pfam" id="PF00628">
    <property type="entry name" value="PHD"/>
    <property type="match status" value="1"/>
</dbReference>
<dbReference type="OrthoDB" id="5370059at2759"/>
<dbReference type="InterPro" id="IPR001841">
    <property type="entry name" value="Znf_RING"/>
</dbReference>
<feature type="domain" description="PHD-type" evidence="8">
    <location>
        <begin position="1349"/>
        <end position="1400"/>
    </location>
</feature>
<feature type="compositionally biased region" description="Low complexity" evidence="7">
    <location>
        <begin position="126"/>
        <end position="141"/>
    </location>
</feature>
<feature type="repeat" description="RCC1" evidence="6">
    <location>
        <begin position="1103"/>
        <end position="1166"/>
    </location>
</feature>
<feature type="repeat" description="RCC1" evidence="6">
    <location>
        <begin position="988"/>
        <end position="1046"/>
    </location>
</feature>
<evidence type="ECO:0000313" key="10">
    <source>
        <dbReference type="EMBL" id="OJA15690.1"/>
    </source>
</evidence>
<dbReference type="PROSITE" id="PS00626">
    <property type="entry name" value="RCC1_2"/>
    <property type="match status" value="1"/>
</dbReference>
<dbReference type="PROSITE" id="PS50089">
    <property type="entry name" value="ZF_RING_2"/>
    <property type="match status" value="1"/>
</dbReference>
<feature type="compositionally biased region" description="Low complexity" evidence="7">
    <location>
        <begin position="854"/>
        <end position="867"/>
    </location>
</feature>
<dbReference type="GO" id="GO:0031267">
    <property type="term" value="F:small GTPase binding"/>
    <property type="evidence" value="ECO:0007669"/>
    <property type="project" value="TreeGrafter"/>
</dbReference>
<keyword evidence="2" id="KW-0677">Repeat</keyword>
<feature type="region of interest" description="Disordered" evidence="7">
    <location>
        <begin position="89"/>
        <end position="216"/>
    </location>
</feature>
<evidence type="ECO:0000256" key="1">
    <source>
        <dbReference type="ARBA" id="ARBA00022723"/>
    </source>
</evidence>
<dbReference type="InterPro" id="IPR028641">
    <property type="entry name" value="RCC2"/>
</dbReference>
<dbReference type="PROSITE" id="PS50012">
    <property type="entry name" value="RCC1_3"/>
    <property type="match status" value="5"/>
</dbReference>
<feature type="compositionally biased region" description="Low complexity" evidence="7">
    <location>
        <begin position="358"/>
        <end position="369"/>
    </location>
</feature>
<proteinExistence type="predicted"/>
<evidence type="ECO:0000256" key="6">
    <source>
        <dbReference type="PROSITE-ProRule" id="PRU00235"/>
    </source>
</evidence>
<dbReference type="EMBL" id="LVVM01002937">
    <property type="protein sequence ID" value="OJA15690.1"/>
    <property type="molecule type" value="Genomic_DNA"/>
</dbReference>
<gene>
    <name evidence="10" type="ORF">AZE42_08850</name>
</gene>
<dbReference type="Gene3D" id="3.30.40.10">
    <property type="entry name" value="Zinc/RING finger domain, C3HC4 (zinc finger)"/>
    <property type="match status" value="1"/>
</dbReference>
<dbReference type="InterPro" id="IPR019786">
    <property type="entry name" value="Zinc_finger_PHD-type_CS"/>
</dbReference>
<feature type="repeat" description="RCC1" evidence="6">
    <location>
        <begin position="1047"/>
        <end position="1102"/>
    </location>
</feature>
<dbReference type="PROSITE" id="PS01359">
    <property type="entry name" value="ZF_PHD_1"/>
    <property type="match status" value="1"/>
</dbReference>
<dbReference type="PROSITE" id="PS50016">
    <property type="entry name" value="ZF_PHD_2"/>
    <property type="match status" value="1"/>
</dbReference>
<feature type="compositionally biased region" description="Basic and acidic residues" evidence="7">
    <location>
        <begin position="167"/>
        <end position="179"/>
    </location>
</feature>
<dbReference type="InterPro" id="IPR058923">
    <property type="entry name" value="RCC1-like_dom"/>
</dbReference>
<dbReference type="InterPro" id="IPR019787">
    <property type="entry name" value="Znf_PHD-finger"/>
</dbReference>
<dbReference type="SUPFAM" id="SSF50985">
    <property type="entry name" value="RCC1/BLIP-II"/>
    <property type="match status" value="1"/>
</dbReference>
<feature type="region of interest" description="Disordered" evidence="7">
    <location>
        <begin position="835"/>
        <end position="883"/>
    </location>
</feature>
<dbReference type="Proteomes" id="UP000183567">
    <property type="component" value="Unassembled WGS sequence"/>
</dbReference>
<keyword evidence="1" id="KW-0479">Metal-binding</keyword>
<name>A0A1J8R1S5_9AGAM</name>
<feature type="domain" description="RING-type" evidence="9">
    <location>
        <begin position="1352"/>
        <end position="1397"/>
    </location>
</feature>
<feature type="compositionally biased region" description="Polar residues" evidence="7">
    <location>
        <begin position="110"/>
        <end position="121"/>
    </location>
</feature>
<dbReference type="InterPro" id="IPR009091">
    <property type="entry name" value="RCC1/BLIP-II"/>
</dbReference>